<dbReference type="RefSeq" id="WP_010920205.1">
    <property type="nucleotide sequence ID" value="NC_011916.1"/>
</dbReference>
<feature type="transmembrane region" description="Helical" evidence="6">
    <location>
        <begin position="112"/>
        <end position="133"/>
    </location>
</feature>
<keyword evidence="4 6" id="KW-1133">Transmembrane helix</keyword>
<gene>
    <name evidence="7" type="ordered locus">CCNA_02432</name>
</gene>
<evidence type="ECO:0000256" key="3">
    <source>
        <dbReference type="ARBA" id="ARBA00022692"/>
    </source>
</evidence>
<evidence type="ECO:0000256" key="2">
    <source>
        <dbReference type="ARBA" id="ARBA00008974"/>
    </source>
</evidence>
<dbReference type="Proteomes" id="UP000001364">
    <property type="component" value="Chromosome"/>
</dbReference>
<comment type="similarity">
    <text evidence="2">Belongs to the purine-cytosine permease (2.A.39) family.</text>
</comment>
<dbReference type="HOGENOM" id="CLU_021555_0_1_5"/>
<reference evidence="7 8" key="1">
    <citation type="journal article" date="2010" name="J. Bacteriol.">
        <title>The genetic basis of laboratory adaptation in Caulobacter crescentus.</title>
        <authorList>
            <person name="Marks M.E."/>
            <person name="Castro-Rojas C.M."/>
            <person name="Teiling C."/>
            <person name="Du L."/>
            <person name="Kapatral V."/>
            <person name="Walunas T.L."/>
            <person name="Crosson S."/>
        </authorList>
    </citation>
    <scope>NUCLEOTIDE SEQUENCE [LARGE SCALE GENOMIC DNA]</scope>
    <source>
        <strain evidence="8">NA1000 / CB15N</strain>
    </source>
</reference>
<dbReference type="PATRIC" id="fig|565050.3.peg.2385"/>
<dbReference type="NCBIfam" id="TIGR00800">
    <property type="entry name" value="ncs1"/>
    <property type="match status" value="1"/>
</dbReference>
<keyword evidence="3 6" id="KW-0812">Transmembrane</keyword>
<feature type="transmembrane region" description="Helical" evidence="6">
    <location>
        <begin position="346"/>
        <end position="364"/>
    </location>
</feature>
<dbReference type="AlphaFoldDB" id="A0A0H3C9R7"/>
<dbReference type="SMR" id="A0A0H3C9R7"/>
<evidence type="ECO:0000313" key="7">
    <source>
        <dbReference type="EMBL" id="ACL95897.1"/>
    </source>
</evidence>
<dbReference type="Pfam" id="PF02133">
    <property type="entry name" value="Transp_cyt_pur"/>
    <property type="match status" value="1"/>
</dbReference>
<dbReference type="KEGG" id="ccs:CCNA_02432"/>
<protein>
    <submittedName>
        <fullName evidence="7">Nucleobase-cation-symport-1 (NCS1) transporter</fullName>
    </submittedName>
</protein>
<feature type="transmembrane region" description="Helical" evidence="6">
    <location>
        <begin position="145"/>
        <end position="167"/>
    </location>
</feature>
<accession>A0A0H3C9R7</accession>
<evidence type="ECO:0000256" key="4">
    <source>
        <dbReference type="ARBA" id="ARBA00022989"/>
    </source>
</evidence>
<feature type="transmembrane region" description="Helical" evidence="6">
    <location>
        <begin position="57"/>
        <end position="77"/>
    </location>
</feature>
<feature type="transmembrane region" description="Helical" evidence="6">
    <location>
        <begin position="179"/>
        <end position="197"/>
    </location>
</feature>
<evidence type="ECO:0000313" key="8">
    <source>
        <dbReference type="Proteomes" id="UP000001364"/>
    </source>
</evidence>
<dbReference type="PANTHER" id="PTHR30618">
    <property type="entry name" value="NCS1 FAMILY PURINE/PYRIMIDINE TRANSPORTER"/>
    <property type="match status" value="1"/>
</dbReference>
<keyword evidence="8" id="KW-1185">Reference proteome</keyword>
<comment type="subcellular location">
    <subcellularLocation>
        <location evidence="1">Membrane</location>
        <topology evidence="1">Multi-pass membrane protein</topology>
    </subcellularLocation>
</comment>
<evidence type="ECO:0000256" key="5">
    <source>
        <dbReference type="ARBA" id="ARBA00023136"/>
    </source>
</evidence>
<feature type="transmembrane region" description="Helical" evidence="6">
    <location>
        <begin position="25"/>
        <end position="45"/>
    </location>
</feature>
<sequence length="488" mass="52160">MRAPDSDLWNEDLAPTVEAQRNWRWWHFAALWLGMVICVPAYMLASGLIEQGMSASQAVLTVLLGNVIVLVPMLLIGHSGARWGVPYAVLARASFGWKGARVPAVARAIVACGWYGIQTWIGGGALLTLLGVIVGRKLEGAPLPLLGIGVGQLLAFFAFWGVQLLFVTKGLTAIRRLETWTAPIKILICALMVWWAVDKAGGLGPILHQPSAFAAGGAKAGQFWSVFAPAVTAMVGFWATLALNIPDFTRFARRQSDQIIGQAVGLPVPMGLLALVSVVTTSATTIIFGKAIWDPVQLAGDIGGVAVVVGLLIISLDTVCCNIAANLVGPAYDFSALWPSKISYRMGGWITAVIGVLIMPWKLLETTQGYIFTWLVGYGALLGPIAGILIVDYWIVRKARLDVDDLYVRDGAYAYRGGWNPAAVAALLLGVALNIPGFLAAAAPHLFGGVGSIWTGLYTYAWFVGLAIAAIVYGALMYRFRTRDPAIP</sequence>
<dbReference type="EMBL" id="CP001340">
    <property type="protein sequence ID" value="ACL95897.1"/>
    <property type="molecule type" value="Genomic_DNA"/>
</dbReference>
<dbReference type="RefSeq" id="YP_002517805.1">
    <property type="nucleotide sequence ID" value="NC_011916.1"/>
</dbReference>
<dbReference type="OrthoDB" id="9780088at2"/>
<name>A0A0H3C9R7_CAUVN</name>
<dbReference type="PhylomeDB" id="A0A0H3C9R7"/>
<dbReference type="PANTHER" id="PTHR30618:SF0">
    <property type="entry name" value="PURINE-URACIL PERMEASE NCS1"/>
    <property type="match status" value="1"/>
</dbReference>
<keyword evidence="5 6" id="KW-0472">Membrane</keyword>
<dbReference type="GO" id="GO:0005886">
    <property type="term" value="C:plasma membrane"/>
    <property type="evidence" value="ECO:0007669"/>
    <property type="project" value="TreeGrafter"/>
</dbReference>
<feature type="transmembrane region" description="Helical" evidence="6">
    <location>
        <begin position="266"/>
        <end position="293"/>
    </location>
</feature>
<evidence type="ECO:0000256" key="1">
    <source>
        <dbReference type="ARBA" id="ARBA00004141"/>
    </source>
</evidence>
<dbReference type="InterPro" id="IPR045225">
    <property type="entry name" value="Uracil/uridine/allantoin_perm"/>
</dbReference>
<feature type="transmembrane region" description="Helical" evidence="6">
    <location>
        <begin position="305"/>
        <end position="325"/>
    </location>
</feature>
<feature type="transmembrane region" description="Helical" evidence="6">
    <location>
        <begin position="223"/>
        <end position="245"/>
    </location>
</feature>
<dbReference type="InterPro" id="IPR012681">
    <property type="entry name" value="NCS1"/>
</dbReference>
<dbReference type="Gene3D" id="1.10.4160.10">
    <property type="entry name" value="Hydantoin permease"/>
    <property type="match status" value="1"/>
</dbReference>
<dbReference type="GeneID" id="7331666"/>
<dbReference type="InterPro" id="IPR001248">
    <property type="entry name" value="Pur-cyt_permease"/>
</dbReference>
<dbReference type="CDD" id="cd11485">
    <property type="entry name" value="SLC-NCS1sbd_YbbW-like"/>
    <property type="match status" value="1"/>
</dbReference>
<organism evidence="7 8">
    <name type="scientific">Caulobacter vibrioides (strain NA1000 / CB15N)</name>
    <name type="common">Caulobacter crescentus</name>
    <dbReference type="NCBI Taxonomy" id="565050"/>
    <lineage>
        <taxon>Bacteria</taxon>
        <taxon>Pseudomonadati</taxon>
        <taxon>Pseudomonadota</taxon>
        <taxon>Alphaproteobacteria</taxon>
        <taxon>Caulobacterales</taxon>
        <taxon>Caulobacteraceae</taxon>
        <taxon>Caulobacter</taxon>
    </lineage>
</organism>
<proteinExistence type="inferred from homology"/>
<evidence type="ECO:0000256" key="6">
    <source>
        <dbReference type="SAM" id="Phobius"/>
    </source>
</evidence>
<feature type="transmembrane region" description="Helical" evidence="6">
    <location>
        <begin position="417"/>
        <end position="439"/>
    </location>
</feature>
<feature type="transmembrane region" description="Helical" evidence="6">
    <location>
        <begin position="459"/>
        <end position="478"/>
    </location>
</feature>
<feature type="transmembrane region" description="Helical" evidence="6">
    <location>
        <begin position="370"/>
        <end position="396"/>
    </location>
</feature>
<dbReference type="GO" id="GO:0015205">
    <property type="term" value="F:nucleobase transmembrane transporter activity"/>
    <property type="evidence" value="ECO:0007669"/>
    <property type="project" value="TreeGrafter"/>
</dbReference>